<comment type="subcellular location">
    <subcellularLocation>
        <location evidence="1">Cell projection</location>
        <location evidence="1">Cilium</location>
    </subcellularLocation>
    <subcellularLocation>
        <location evidence="2">Membrane</location>
    </subcellularLocation>
</comment>
<dbReference type="Pfam" id="PF14580">
    <property type="entry name" value="LRR_9"/>
    <property type="match status" value="1"/>
</dbReference>
<dbReference type="FunFam" id="3.80.10.10:FF:000166">
    <property type="entry name" value="Dynein assembly factor 1, axonemal"/>
    <property type="match status" value="1"/>
</dbReference>
<evidence type="ECO:0000313" key="14">
    <source>
        <dbReference type="Proteomes" id="UP000225706"/>
    </source>
</evidence>
<evidence type="ECO:0000256" key="5">
    <source>
        <dbReference type="ARBA" id="ARBA00022692"/>
    </source>
</evidence>
<evidence type="ECO:0000256" key="11">
    <source>
        <dbReference type="SAM" id="MobiDB-lite"/>
    </source>
</evidence>
<dbReference type="CDD" id="cd06352">
    <property type="entry name" value="PBP1_NPR_GC-like"/>
    <property type="match status" value="1"/>
</dbReference>
<gene>
    <name evidence="13" type="primary">DNAAF1</name>
    <name evidence="13" type="ORF">AWC38_SpisGene18318</name>
</gene>
<sequence length="543" mass="61306">MPAAVLKGEKVVKEEDNYPRITKKVLIQLCKDHKLYRTPYLNDVLYLHYKGFAKIENLEEYTGLKCLWLECNGIHKIENLDNQKELRCLYLQQNLISKIENVEHLQQLDTLNVSNNTISKIENIGVIPKLSTLQISHNRLSTADDLRHLSECSNLSVLDASYNRIDDPDVVKVFESMENLHVLNMMGNPVIKKIKNYRKVFIIKIKGLRYLDDRPVFPRERACVEAWEKGGVEAERQERERWITREQQKIMDSFNAMAKIREQNDLIRKQQITSDGKNNENSKENSDGGGHESDSEISQDAKRQQTQADEKQKPGIVSIDVNTKTADPGNEGDNVCSASVPKTPPVQEIETVTIGSSAENQVLVDHGIFGGSRQHQVKRAGPMITEIVPREEIRLGVLMPMTGRWPIGTRTAAAVPMAISALMNDSSLLPGYNISFRIEDSSCEPEQGLRGIVGFQSVDVFIGPACSVVAEPVALLAKIWKKPIITYAASSNKFIDKNIYSTLATITAYARRSERYTPAFVFQILKAFKWTIFAILSSSEVEW</sequence>
<dbReference type="Pfam" id="PF01094">
    <property type="entry name" value="ANF_receptor"/>
    <property type="match status" value="1"/>
</dbReference>
<dbReference type="Proteomes" id="UP000225706">
    <property type="component" value="Unassembled WGS sequence"/>
</dbReference>
<keyword evidence="7" id="KW-1133">Transmembrane helix</keyword>
<dbReference type="Gene3D" id="3.40.50.2300">
    <property type="match status" value="2"/>
</dbReference>
<keyword evidence="9" id="KW-0472">Membrane</keyword>
<dbReference type="PANTHER" id="PTHR45973">
    <property type="entry name" value="PROTEIN PHOSPHATASE 1 REGULATORY SUBUNIT SDS22-RELATED"/>
    <property type="match status" value="1"/>
</dbReference>
<evidence type="ECO:0000256" key="2">
    <source>
        <dbReference type="ARBA" id="ARBA00004370"/>
    </source>
</evidence>
<evidence type="ECO:0000256" key="8">
    <source>
        <dbReference type="ARBA" id="ARBA00023069"/>
    </source>
</evidence>
<dbReference type="EMBL" id="LSMT01000478">
    <property type="protein sequence ID" value="PFX17361.1"/>
    <property type="molecule type" value="Genomic_DNA"/>
</dbReference>
<keyword evidence="8" id="KW-0969">Cilium</keyword>
<evidence type="ECO:0000259" key="12">
    <source>
        <dbReference type="Pfam" id="PF01094"/>
    </source>
</evidence>
<keyword evidence="6" id="KW-0677">Repeat</keyword>
<evidence type="ECO:0000256" key="4">
    <source>
        <dbReference type="ARBA" id="ARBA00022614"/>
    </source>
</evidence>
<dbReference type="GO" id="GO:0035082">
    <property type="term" value="P:axoneme assembly"/>
    <property type="evidence" value="ECO:0007669"/>
    <property type="project" value="TreeGrafter"/>
</dbReference>
<feature type="domain" description="Receptor ligand binding region" evidence="12">
    <location>
        <begin position="412"/>
        <end position="540"/>
    </location>
</feature>
<dbReference type="Gene3D" id="3.80.10.10">
    <property type="entry name" value="Ribonuclease Inhibitor"/>
    <property type="match status" value="2"/>
</dbReference>
<dbReference type="AlphaFoldDB" id="A0A2B4RID6"/>
<accession>A0A2B4RID6</accession>
<dbReference type="InterPro" id="IPR001828">
    <property type="entry name" value="ANF_lig-bd_rcpt"/>
</dbReference>
<evidence type="ECO:0000313" key="13">
    <source>
        <dbReference type="EMBL" id="PFX17361.1"/>
    </source>
</evidence>
<dbReference type="GO" id="GO:0016020">
    <property type="term" value="C:membrane"/>
    <property type="evidence" value="ECO:0007669"/>
    <property type="project" value="UniProtKB-SubCell"/>
</dbReference>
<dbReference type="GO" id="GO:0070840">
    <property type="term" value="F:dynein complex binding"/>
    <property type="evidence" value="ECO:0007669"/>
    <property type="project" value="TreeGrafter"/>
</dbReference>
<dbReference type="PROSITE" id="PS51450">
    <property type="entry name" value="LRR"/>
    <property type="match status" value="4"/>
</dbReference>
<evidence type="ECO:0000256" key="10">
    <source>
        <dbReference type="ARBA" id="ARBA00023273"/>
    </source>
</evidence>
<name>A0A2B4RID6_STYPI</name>
<dbReference type="PANTHER" id="PTHR45973:SF9">
    <property type="entry name" value="LEUCINE-RICH REPEAT-CONTAINING PROTEIN 46"/>
    <property type="match status" value="1"/>
</dbReference>
<keyword evidence="14" id="KW-1185">Reference proteome</keyword>
<feature type="compositionally biased region" description="Basic and acidic residues" evidence="11">
    <location>
        <begin position="277"/>
        <end position="313"/>
    </location>
</feature>
<protein>
    <submittedName>
        <fullName evidence="13">Dynein assembly factor 1, axonemal</fullName>
    </submittedName>
</protein>
<proteinExistence type="inferred from homology"/>
<dbReference type="InterPro" id="IPR050576">
    <property type="entry name" value="Cilia_flagella_integrity"/>
</dbReference>
<dbReference type="SUPFAM" id="SSF52075">
    <property type="entry name" value="Outer arm dynein light chain 1"/>
    <property type="match status" value="1"/>
</dbReference>
<dbReference type="STRING" id="50429.A0A2B4RID6"/>
<dbReference type="SMART" id="SM00365">
    <property type="entry name" value="LRR_SD22"/>
    <property type="match status" value="4"/>
</dbReference>
<feature type="region of interest" description="Disordered" evidence="11">
    <location>
        <begin position="270"/>
        <end position="342"/>
    </location>
</feature>
<dbReference type="SUPFAM" id="SSF53822">
    <property type="entry name" value="Periplasmic binding protein-like I"/>
    <property type="match status" value="1"/>
</dbReference>
<keyword evidence="10" id="KW-0966">Cell projection</keyword>
<comment type="caution">
    <text evidence="13">The sequence shown here is derived from an EMBL/GenBank/DDBJ whole genome shotgun (WGS) entry which is preliminary data.</text>
</comment>
<evidence type="ECO:0000256" key="9">
    <source>
        <dbReference type="ARBA" id="ARBA00023136"/>
    </source>
</evidence>
<dbReference type="InterPro" id="IPR001611">
    <property type="entry name" value="Leu-rich_rpt"/>
</dbReference>
<evidence type="ECO:0000256" key="3">
    <source>
        <dbReference type="ARBA" id="ARBA00006453"/>
    </source>
</evidence>
<evidence type="ECO:0000256" key="6">
    <source>
        <dbReference type="ARBA" id="ARBA00022737"/>
    </source>
</evidence>
<keyword evidence="4" id="KW-0433">Leucine-rich repeat</keyword>
<evidence type="ECO:0000256" key="7">
    <source>
        <dbReference type="ARBA" id="ARBA00022989"/>
    </source>
</evidence>
<organism evidence="13 14">
    <name type="scientific">Stylophora pistillata</name>
    <name type="common">Smooth cauliflower coral</name>
    <dbReference type="NCBI Taxonomy" id="50429"/>
    <lineage>
        <taxon>Eukaryota</taxon>
        <taxon>Metazoa</taxon>
        <taxon>Cnidaria</taxon>
        <taxon>Anthozoa</taxon>
        <taxon>Hexacorallia</taxon>
        <taxon>Scleractinia</taxon>
        <taxon>Astrocoeniina</taxon>
        <taxon>Pocilloporidae</taxon>
        <taxon>Stylophora</taxon>
    </lineage>
</organism>
<keyword evidence="5" id="KW-0812">Transmembrane</keyword>
<evidence type="ECO:0000256" key="1">
    <source>
        <dbReference type="ARBA" id="ARBA00004138"/>
    </source>
</evidence>
<dbReference type="OrthoDB" id="5982004at2759"/>
<dbReference type="FunFam" id="3.80.10.10:FF:000331">
    <property type="entry name" value="Dynein assembly factor 1, axonemal homolog"/>
    <property type="match status" value="1"/>
</dbReference>
<comment type="similarity">
    <text evidence="3">Belongs to the DNAAF1 family.</text>
</comment>
<dbReference type="InterPro" id="IPR028082">
    <property type="entry name" value="Peripla_BP_I"/>
</dbReference>
<dbReference type="InterPro" id="IPR032675">
    <property type="entry name" value="LRR_dom_sf"/>
</dbReference>
<reference evidence="14" key="1">
    <citation type="journal article" date="2017" name="bioRxiv">
        <title>Comparative analysis of the genomes of Stylophora pistillata and Acropora digitifera provides evidence for extensive differences between species of corals.</title>
        <authorList>
            <person name="Voolstra C.R."/>
            <person name="Li Y."/>
            <person name="Liew Y.J."/>
            <person name="Baumgarten S."/>
            <person name="Zoccola D."/>
            <person name="Flot J.-F."/>
            <person name="Tambutte S."/>
            <person name="Allemand D."/>
            <person name="Aranda M."/>
        </authorList>
    </citation>
    <scope>NUCLEOTIDE SEQUENCE [LARGE SCALE GENOMIC DNA]</scope>
</reference>
<dbReference type="GO" id="GO:0005930">
    <property type="term" value="C:axoneme"/>
    <property type="evidence" value="ECO:0007669"/>
    <property type="project" value="TreeGrafter"/>
</dbReference>